<keyword evidence="1" id="KW-0808">Transferase</keyword>
<dbReference type="EMBL" id="JACRTD010000003">
    <property type="protein sequence ID" value="MBC8585084.1"/>
    <property type="molecule type" value="Genomic_DNA"/>
</dbReference>
<evidence type="ECO:0000313" key="1">
    <source>
        <dbReference type="EMBL" id="MBC8585084.1"/>
    </source>
</evidence>
<dbReference type="Pfam" id="PF02283">
    <property type="entry name" value="CobU"/>
    <property type="match status" value="1"/>
</dbReference>
<keyword evidence="1" id="KW-0548">Nucleotidyltransferase</keyword>
<protein>
    <submittedName>
        <fullName evidence="1">Bifunctional adenosylcobinamide kinase/adenosylcobinamide-phosphate guanylyltransferase</fullName>
    </submittedName>
</protein>
<dbReference type="GO" id="GO:0009236">
    <property type="term" value="P:cobalamin biosynthetic process"/>
    <property type="evidence" value="ECO:0007669"/>
    <property type="project" value="InterPro"/>
</dbReference>
<dbReference type="GO" id="GO:0043752">
    <property type="term" value="F:adenosylcobinamide kinase activity"/>
    <property type="evidence" value="ECO:0007669"/>
    <property type="project" value="InterPro"/>
</dbReference>
<reference evidence="1" key="1">
    <citation type="submission" date="2020-08" db="EMBL/GenBank/DDBJ databases">
        <title>Genome public.</title>
        <authorList>
            <person name="Liu C."/>
            <person name="Sun Q."/>
        </authorList>
    </citation>
    <scope>NUCLEOTIDE SEQUENCE</scope>
    <source>
        <strain evidence="1">NSJ-64</strain>
    </source>
</reference>
<keyword evidence="2" id="KW-1185">Reference proteome</keyword>
<dbReference type="InterPro" id="IPR003203">
    <property type="entry name" value="CobU/CobP"/>
</dbReference>
<dbReference type="Gene3D" id="3.40.50.300">
    <property type="entry name" value="P-loop containing nucleotide triphosphate hydrolases"/>
    <property type="match status" value="1"/>
</dbReference>
<comment type="caution">
    <text evidence="1">The sequence shown here is derived from an EMBL/GenBank/DDBJ whole genome shotgun (WGS) entry which is preliminary data.</text>
</comment>
<dbReference type="AlphaFoldDB" id="A0A926ERL5"/>
<sequence length="127" mass="14408">MRMVIGGKAQGKLAYVLSHENLLQDEIIDGRTCPLQAPFRGKALYALHELVRRVLKDGNDPREVVVSILRENAELIIITDEIGGGIVPMEPFERQWREEYGKICCMLAKKAQKVERVYCGIPMVIKE</sequence>
<dbReference type="InterPro" id="IPR027417">
    <property type="entry name" value="P-loop_NTPase"/>
</dbReference>
<name>A0A926ERL5_9FIRM</name>
<accession>A0A926ERL5</accession>
<dbReference type="RefSeq" id="WP_262394863.1">
    <property type="nucleotide sequence ID" value="NZ_JACRTD010000003.1"/>
</dbReference>
<gene>
    <name evidence="1" type="ORF">H8705_05755</name>
</gene>
<dbReference type="SUPFAM" id="SSF52540">
    <property type="entry name" value="P-loop containing nucleoside triphosphate hydrolases"/>
    <property type="match status" value="1"/>
</dbReference>
<evidence type="ECO:0000313" key="2">
    <source>
        <dbReference type="Proteomes" id="UP000623678"/>
    </source>
</evidence>
<keyword evidence="1" id="KW-0418">Kinase</keyword>
<dbReference type="Proteomes" id="UP000623678">
    <property type="component" value="Unassembled WGS sequence"/>
</dbReference>
<dbReference type="GO" id="GO:0016779">
    <property type="term" value="F:nucleotidyltransferase activity"/>
    <property type="evidence" value="ECO:0007669"/>
    <property type="project" value="UniProtKB-KW"/>
</dbReference>
<proteinExistence type="predicted"/>
<dbReference type="GO" id="GO:0000166">
    <property type="term" value="F:nucleotide binding"/>
    <property type="evidence" value="ECO:0007669"/>
    <property type="project" value="InterPro"/>
</dbReference>
<organism evidence="1 2">
    <name type="scientific">Youxingia wuxianensis</name>
    <dbReference type="NCBI Taxonomy" id="2763678"/>
    <lineage>
        <taxon>Bacteria</taxon>
        <taxon>Bacillati</taxon>
        <taxon>Bacillota</taxon>
        <taxon>Clostridia</taxon>
        <taxon>Eubacteriales</taxon>
        <taxon>Oscillospiraceae</taxon>
        <taxon>Youxingia</taxon>
    </lineage>
</organism>